<protein>
    <submittedName>
        <fullName evidence="1">Uncharacterized protein</fullName>
    </submittedName>
</protein>
<keyword evidence="2" id="KW-1185">Reference proteome</keyword>
<dbReference type="Proteomes" id="UP001610444">
    <property type="component" value="Unassembled WGS sequence"/>
</dbReference>
<comment type="caution">
    <text evidence="1">The sequence shown here is derived from an EMBL/GenBank/DDBJ whole genome shotgun (WGS) entry which is preliminary data.</text>
</comment>
<evidence type="ECO:0000313" key="2">
    <source>
        <dbReference type="Proteomes" id="UP001610444"/>
    </source>
</evidence>
<organism evidence="1 2">
    <name type="scientific">Aspergillus pseudodeflectus</name>
    <dbReference type="NCBI Taxonomy" id="176178"/>
    <lineage>
        <taxon>Eukaryota</taxon>
        <taxon>Fungi</taxon>
        <taxon>Dikarya</taxon>
        <taxon>Ascomycota</taxon>
        <taxon>Pezizomycotina</taxon>
        <taxon>Eurotiomycetes</taxon>
        <taxon>Eurotiomycetidae</taxon>
        <taxon>Eurotiales</taxon>
        <taxon>Aspergillaceae</taxon>
        <taxon>Aspergillus</taxon>
        <taxon>Aspergillus subgen. Nidulantes</taxon>
    </lineage>
</organism>
<accession>A0ABR4KX59</accession>
<proteinExistence type="predicted"/>
<gene>
    <name evidence="1" type="ORF">BJX68DRAFT_229584</name>
</gene>
<name>A0ABR4KX59_9EURO</name>
<dbReference type="RefSeq" id="XP_070902724.1">
    <property type="nucleotide sequence ID" value="XM_071039063.1"/>
</dbReference>
<sequence length="91" mass="10244">MPAGSTALVPVRYSIGDLAASQWHEARFRAWDKDMLRSRRLCFKLQSRCQGRETSGWATAGTSAAWCFSVCRLLRLESCELSCRVIRGTLC</sequence>
<reference evidence="1 2" key="1">
    <citation type="submission" date="2024-07" db="EMBL/GenBank/DDBJ databases">
        <title>Section-level genome sequencing and comparative genomics of Aspergillus sections Usti and Cavernicolus.</title>
        <authorList>
            <consortium name="Lawrence Berkeley National Laboratory"/>
            <person name="Nybo J.L."/>
            <person name="Vesth T.C."/>
            <person name="Theobald S."/>
            <person name="Frisvad J.C."/>
            <person name="Larsen T.O."/>
            <person name="Kjaerboelling I."/>
            <person name="Rothschild-Mancinelli K."/>
            <person name="Lyhne E.K."/>
            <person name="Kogle M.E."/>
            <person name="Barry K."/>
            <person name="Clum A."/>
            <person name="Na H."/>
            <person name="Ledsgaard L."/>
            <person name="Lin J."/>
            <person name="Lipzen A."/>
            <person name="Kuo A."/>
            <person name="Riley R."/>
            <person name="Mondo S."/>
            <person name="LaButti K."/>
            <person name="Haridas S."/>
            <person name="Pangalinan J."/>
            <person name="Salamov A.A."/>
            <person name="Simmons B.A."/>
            <person name="Magnuson J.K."/>
            <person name="Chen J."/>
            <person name="Drula E."/>
            <person name="Henrissat B."/>
            <person name="Wiebenga A."/>
            <person name="Lubbers R.J."/>
            <person name="Gomes A.C."/>
            <person name="Macurrencykelacurrency M.R."/>
            <person name="Stajich J."/>
            <person name="Grigoriev I.V."/>
            <person name="Mortensen U.H."/>
            <person name="De vries R.P."/>
            <person name="Baker S.E."/>
            <person name="Andersen M.R."/>
        </authorList>
    </citation>
    <scope>NUCLEOTIDE SEQUENCE [LARGE SCALE GENOMIC DNA]</scope>
    <source>
        <strain evidence="1 2">CBS 756.74</strain>
    </source>
</reference>
<dbReference type="EMBL" id="JBFXLR010000007">
    <property type="protein sequence ID" value="KAL2856860.1"/>
    <property type="molecule type" value="Genomic_DNA"/>
</dbReference>
<dbReference type="GeneID" id="98154227"/>
<evidence type="ECO:0000313" key="1">
    <source>
        <dbReference type="EMBL" id="KAL2856860.1"/>
    </source>
</evidence>